<dbReference type="RefSeq" id="WP_027106643.1">
    <property type="nucleotide sequence ID" value="NZ_AUHP01000015.1"/>
</dbReference>
<sequence>MSEEQTLREKNKQAAVKQKELRSVAKKESAMERVSHLDGLTKRNEEYMYNLMKALDGINYDPEKKAAIVQEMVTELKEKQKQGITANKLYGTVKERIEMIQNGPKIEKEKQSQSFWVVALDNFLMMMILFSVMYGILGFFDLGQAASGGIVTLVLVAVVTGLSLAYFYKVSAKRKKDWVRIVITMIEIVAAWLLTFGLISYIPDSINIVLNHYVYLVLGIALFGVRYYLKDRLGFKRFPL</sequence>
<dbReference type="InterPro" id="IPR009214">
    <property type="entry name" value="DUF1129"/>
</dbReference>
<dbReference type="Pfam" id="PF06570">
    <property type="entry name" value="DUF1129"/>
    <property type="match status" value="1"/>
</dbReference>
<evidence type="ECO:0000256" key="1">
    <source>
        <dbReference type="SAM" id="MobiDB-lite"/>
    </source>
</evidence>
<reference evidence="3 4" key="1">
    <citation type="journal article" date="2015" name="Genome Announc.">
        <title>Expanding the biotechnology potential of lactobacilli through comparative genomics of 213 strains and associated genera.</title>
        <authorList>
            <person name="Sun Z."/>
            <person name="Harris H.M."/>
            <person name="McCann A."/>
            <person name="Guo C."/>
            <person name="Argimon S."/>
            <person name="Zhang W."/>
            <person name="Yang X."/>
            <person name="Jeffery I.B."/>
            <person name="Cooney J.C."/>
            <person name="Kagawa T.F."/>
            <person name="Liu W."/>
            <person name="Song Y."/>
            <person name="Salvetti E."/>
            <person name="Wrobel A."/>
            <person name="Rasinkangas P."/>
            <person name="Parkhill J."/>
            <person name="Rea M.C."/>
            <person name="O'Sullivan O."/>
            <person name="Ritari J."/>
            <person name="Douillard F.P."/>
            <person name="Paul Ross R."/>
            <person name="Yang R."/>
            <person name="Briner A.E."/>
            <person name="Felis G.E."/>
            <person name="de Vos W.M."/>
            <person name="Barrangou R."/>
            <person name="Klaenhammer T.R."/>
            <person name="Caufield P.W."/>
            <person name="Cui Y."/>
            <person name="Zhang H."/>
            <person name="O'Toole P.W."/>
        </authorList>
    </citation>
    <scope>NUCLEOTIDE SEQUENCE [LARGE SCALE GENOMIC DNA]</scope>
    <source>
        <strain evidence="3 4">DSM 22408</strain>
    </source>
</reference>
<feature type="transmembrane region" description="Helical" evidence="2">
    <location>
        <begin position="179"/>
        <end position="202"/>
    </location>
</feature>
<gene>
    <name evidence="3" type="ORF">IV53_GL001231</name>
</gene>
<dbReference type="EMBL" id="JQBZ01000011">
    <property type="protein sequence ID" value="KRN89553.1"/>
    <property type="molecule type" value="Genomic_DNA"/>
</dbReference>
<evidence type="ECO:0000313" key="3">
    <source>
        <dbReference type="EMBL" id="KRN89553.1"/>
    </source>
</evidence>
<feature type="transmembrane region" description="Helical" evidence="2">
    <location>
        <begin position="115"/>
        <end position="140"/>
    </location>
</feature>
<dbReference type="PIRSF" id="PIRSF033111">
    <property type="entry name" value="UCP033111"/>
    <property type="match status" value="1"/>
</dbReference>
<keyword evidence="2" id="KW-1133">Transmembrane helix</keyword>
<keyword evidence="2" id="KW-0472">Membrane</keyword>
<dbReference type="eggNOG" id="COG4858">
    <property type="taxonomic scope" value="Bacteria"/>
</dbReference>
<dbReference type="AlphaFoldDB" id="A0A0R2KJK0"/>
<accession>A0A0R2KJK0</accession>
<protein>
    <submittedName>
        <fullName evidence="3">Putative membrane spanning protein</fullName>
    </submittedName>
</protein>
<dbReference type="STRING" id="1122146.IV53_GL001231"/>
<proteinExistence type="predicted"/>
<dbReference type="Proteomes" id="UP000051500">
    <property type="component" value="Unassembled WGS sequence"/>
</dbReference>
<name>A0A0R2KJK0_9LACO</name>
<organism evidence="3 4">
    <name type="scientific">Ligilactobacillus ceti DSM 22408</name>
    <dbReference type="NCBI Taxonomy" id="1122146"/>
    <lineage>
        <taxon>Bacteria</taxon>
        <taxon>Bacillati</taxon>
        <taxon>Bacillota</taxon>
        <taxon>Bacilli</taxon>
        <taxon>Lactobacillales</taxon>
        <taxon>Lactobacillaceae</taxon>
        <taxon>Ligilactobacillus</taxon>
    </lineage>
</organism>
<evidence type="ECO:0000256" key="2">
    <source>
        <dbReference type="SAM" id="Phobius"/>
    </source>
</evidence>
<keyword evidence="2" id="KW-0812">Transmembrane</keyword>
<dbReference type="OrthoDB" id="2143285at2"/>
<keyword evidence="4" id="KW-1185">Reference proteome</keyword>
<comment type="caution">
    <text evidence="3">The sequence shown here is derived from an EMBL/GenBank/DDBJ whole genome shotgun (WGS) entry which is preliminary data.</text>
</comment>
<feature type="region of interest" description="Disordered" evidence="1">
    <location>
        <begin position="1"/>
        <end position="21"/>
    </location>
</feature>
<evidence type="ECO:0000313" key="4">
    <source>
        <dbReference type="Proteomes" id="UP000051500"/>
    </source>
</evidence>
<feature type="transmembrane region" description="Helical" evidence="2">
    <location>
        <begin position="146"/>
        <end position="167"/>
    </location>
</feature>
<feature type="transmembrane region" description="Helical" evidence="2">
    <location>
        <begin position="208"/>
        <end position="229"/>
    </location>
</feature>
<dbReference type="PATRIC" id="fig|1122146.4.peg.1268"/>